<keyword evidence="10" id="KW-1185">Reference proteome</keyword>
<dbReference type="HAMAP" id="MF_00500">
    <property type="entry name" value="Ribosomal_bS20"/>
    <property type="match status" value="1"/>
</dbReference>
<dbReference type="InterPro" id="IPR036510">
    <property type="entry name" value="Ribosomal_bS20_sf"/>
</dbReference>
<evidence type="ECO:0000256" key="8">
    <source>
        <dbReference type="HAMAP-Rule" id="MF_00500"/>
    </source>
</evidence>
<dbReference type="PANTHER" id="PTHR33398:SF1">
    <property type="entry name" value="SMALL RIBOSOMAL SUBUNIT PROTEIN BS20C"/>
    <property type="match status" value="1"/>
</dbReference>
<dbReference type="OrthoDB" id="9808392at2"/>
<dbReference type="GO" id="GO:0015935">
    <property type="term" value="C:small ribosomal subunit"/>
    <property type="evidence" value="ECO:0007669"/>
    <property type="project" value="TreeGrafter"/>
</dbReference>
<gene>
    <name evidence="8" type="primary">rpsT</name>
    <name evidence="9" type="ORF">E4021_04975</name>
</gene>
<dbReference type="SUPFAM" id="SSF46992">
    <property type="entry name" value="Ribosomal protein S20"/>
    <property type="match status" value="1"/>
</dbReference>
<organism evidence="9 10">
    <name type="scientific">Neolewinella litorea</name>
    <dbReference type="NCBI Taxonomy" id="2562452"/>
    <lineage>
        <taxon>Bacteria</taxon>
        <taxon>Pseudomonadati</taxon>
        <taxon>Bacteroidota</taxon>
        <taxon>Saprospiria</taxon>
        <taxon>Saprospirales</taxon>
        <taxon>Lewinellaceae</taxon>
        <taxon>Neolewinella</taxon>
    </lineage>
</organism>
<dbReference type="GO" id="GO:0006412">
    <property type="term" value="P:translation"/>
    <property type="evidence" value="ECO:0007669"/>
    <property type="project" value="UniProtKB-UniRule"/>
</dbReference>
<name>A0A4V3XLR6_9BACT</name>
<keyword evidence="4 8" id="KW-0694">RNA-binding</keyword>
<evidence type="ECO:0000256" key="5">
    <source>
        <dbReference type="ARBA" id="ARBA00022980"/>
    </source>
</evidence>
<dbReference type="EMBL" id="SRSF01000001">
    <property type="protein sequence ID" value="THH41943.1"/>
    <property type="molecule type" value="Genomic_DNA"/>
</dbReference>
<keyword evidence="3 8" id="KW-0699">rRNA-binding</keyword>
<dbReference type="AlphaFoldDB" id="A0A4V3XLR6"/>
<dbReference type="Proteomes" id="UP000308528">
    <property type="component" value="Unassembled WGS sequence"/>
</dbReference>
<evidence type="ECO:0000313" key="9">
    <source>
        <dbReference type="EMBL" id="THH41943.1"/>
    </source>
</evidence>
<proteinExistence type="inferred from homology"/>
<comment type="similarity">
    <text evidence="2 8">Belongs to the bacterial ribosomal protein bS20 family.</text>
</comment>
<comment type="caution">
    <text evidence="9">The sequence shown here is derived from an EMBL/GenBank/DDBJ whole genome shotgun (WGS) entry which is preliminary data.</text>
</comment>
<comment type="function">
    <text evidence="1 8">Binds directly to 16S ribosomal RNA.</text>
</comment>
<evidence type="ECO:0000256" key="3">
    <source>
        <dbReference type="ARBA" id="ARBA00022730"/>
    </source>
</evidence>
<keyword evidence="6 8" id="KW-0687">Ribonucleoprotein</keyword>
<dbReference type="GO" id="GO:0070181">
    <property type="term" value="F:small ribosomal subunit rRNA binding"/>
    <property type="evidence" value="ECO:0007669"/>
    <property type="project" value="TreeGrafter"/>
</dbReference>
<evidence type="ECO:0000313" key="10">
    <source>
        <dbReference type="Proteomes" id="UP000308528"/>
    </source>
</evidence>
<evidence type="ECO:0000256" key="2">
    <source>
        <dbReference type="ARBA" id="ARBA00007634"/>
    </source>
</evidence>
<dbReference type="PANTHER" id="PTHR33398">
    <property type="entry name" value="30S RIBOSOMAL PROTEIN S20"/>
    <property type="match status" value="1"/>
</dbReference>
<dbReference type="GO" id="GO:0003735">
    <property type="term" value="F:structural constituent of ribosome"/>
    <property type="evidence" value="ECO:0007669"/>
    <property type="project" value="InterPro"/>
</dbReference>
<keyword evidence="5 8" id="KW-0689">Ribosomal protein</keyword>
<evidence type="ECO:0000256" key="4">
    <source>
        <dbReference type="ARBA" id="ARBA00022884"/>
    </source>
</evidence>
<sequence length="84" mass="10130">MAHHKSAKKRIRQDERKRLHNRYYKKSTRSAIRKLRDLEDRTEAEKQLPQLFSMIDRLAKRNLWHQNKANNLKSGLAEHVNRLG</sequence>
<dbReference type="Pfam" id="PF01649">
    <property type="entry name" value="Ribosomal_S20p"/>
    <property type="match status" value="1"/>
</dbReference>
<dbReference type="InterPro" id="IPR002583">
    <property type="entry name" value="Ribosomal_bS20"/>
</dbReference>
<accession>A0A4V3XLR6</accession>
<protein>
    <recommendedName>
        <fullName evidence="7 8">Small ribosomal subunit protein bS20</fullName>
    </recommendedName>
</protein>
<dbReference type="RefSeq" id="WP_136456930.1">
    <property type="nucleotide sequence ID" value="NZ_SRSF01000001.1"/>
</dbReference>
<evidence type="ECO:0000256" key="6">
    <source>
        <dbReference type="ARBA" id="ARBA00023274"/>
    </source>
</evidence>
<reference evidence="9 10" key="1">
    <citation type="submission" date="2019-04" db="EMBL/GenBank/DDBJ databases">
        <title>Lewinella litorea sp. nov., isolated from a marine sand.</title>
        <authorList>
            <person name="Yoon J.-H."/>
        </authorList>
    </citation>
    <scope>NUCLEOTIDE SEQUENCE [LARGE SCALE GENOMIC DNA]</scope>
    <source>
        <strain evidence="9 10">HSMS-39</strain>
    </source>
</reference>
<dbReference type="GO" id="GO:0005829">
    <property type="term" value="C:cytosol"/>
    <property type="evidence" value="ECO:0007669"/>
    <property type="project" value="TreeGrafter"/>
</dbReference>
<evidence type="ECO:0000256" key="1">
    <source>
        <dbReference type="ARBA" id="ARBA00003134"/>
    </source>
</evidence>
<dbReference type="NCBIfam" id="TIGR00029">
    <property type="entry name" value="S20"/>
    <property type="match status" value="1"/>
</dbReference>
<evidence type="ECO:0000256" key="7">
    <source>
        <dbReference type="ARBA" id="ARBA00035136"/>
    </source>
</evidence>
<dbReference type="Gene3D" id="1.20.58.110">
    <property type="entry name" value="Ribosomal protein S20"/>
    <property type="match status" value="1"/>
</dbReference>